<dbReference type="EMBL" id="CP008887">
    <property type="protein sequence ID" value="AIU69185.1"/>
    <property type="molecule type" value="Genomic_DNA"/>
</dbReference>
<organism evidence="1 2">
    <name type="scientific">Thermococcus eurythermalis</name>
    <dbReference type="NCBI Taxonomy" id="1505907"/>
    <lineage>
        <taxon>Archaea</taxon>
        <taxon>Methanobacteriati</taxon>
        <taxon>Methanobacteriota</taxon>
        <taxon>Thermococci</taxon>
        <taxon>Thermococcales</taxon>
        <taxon>Thermococcaceae</taxon>
        <taxon>Thermococcus</taxon>
    </lineage>
</organism>
<gene>
    <name evidence="1" type="ORF">TEU_01870</name>
</gene>
<evidence type="ECO:0000313" key="1">
    <source>
        <dbReference type="EMBL" id="AIU69185.1"/>
    </source>
</evidence>
<dbReference type="HOGENOM" id="CLU_1237976_0_0_2"/>
<accession>A0A097QRT3</accession>
<evidence type="ECO:0000313" key="2">
    <source>
        <dbReference type="Proteomes" id="UP000029980"/>
    </source>
</evidence>
<protein>
    <submittedName>
        <fullName evidence="1">Uncharacterized protein</fullName>
    </submittedName>
</protein>
<dbReference type="Proteomes" id="UP000029980">
    <property type="component" value="Chromosome"/>
</dbReference>
<dbReference type="GeneID" id="25152180"/>
<dbReference type="KEGG" id="teu:TEU_01870"/>
<keyword evidence="2" id="KW-1185">Reference proteome</keyword>
<proteinExistence type="predicted"/>
<dbReference type="RefSeq" id="WP_050002168.1">
    <property type="nucleotide sequence ID" value="NZ_CP008887.1"/>
</dbReference>
<reference evidence="1 2" key="1">
    <citation type="journal article" date="2015" name="Int. J. Syst. Evol. Microbiol.">
        <title>Thermococcus eurythermalis sp. nov., a conditional piezophilic hyperthermophilic archaeon with a wide temperature range isolated from an oil-immersed chimney in the Guaymas Basin.</title>
        <authorList>
            <person name="Zhao W."/>
            <person name="Zeng X."/>
            <person name="Xiao X."/>
        </authorList>
    </citation>
    <scope>NUCLEOTIDE SEQUENCE [LARGE SCALE GENOMIC DNA]</scope>
    <source>
        <strain evidence="1 2">A501</strain>
    </source>
</reference>
<dbReference type="AlphaFoldDB" id="A0A097QRT3"/>
<dbReference type="OrthoDB" id="97856at2157"/>
<name>A0A097QRT3_9EURY</name>
<sequence length="214" mass="25648">MIEYFDLRGRHVFVRVWTEYVPSPDPFTLVFIIDNNIITGICWNGELEGAEADVYRFFESLLTACYYFLQLEHPHVQKITKYSREEAEKEGFQLKDEIVVYQVPERSSIYYFCSTKNTVRVYYHNELLEATNCPEYKGKHKGVVEVPLKEFVEDVLKISREYLEKYASVIEKIRLEHGEEPDDYGFLQEFYREVKELYHKKFQSSPYSHRYPQD</sequence>